<evidence type="ECO:0008006" key="5">
    <source>
        <dbReference type="Google" id="ProtNLM"/>
    </source>
</evidence>
<organism evidence="3 4">
    <name type="scientific">Aphanomyces astaci</name>
    <name type="common">Crayfish plague agent</name>
    <dbReference type="NCBI Taxonomy" id="112090"/>
    <lineage>
        <taxon>Eukaryota</taxon>
        <taxon>Sar</taxon>
        <taxon>Stramenopiles</taxon>
        <taxon>Oomycota</taxon>
        <taxon>Saprolegniomycetes</taxon>
        <taxon>Saprolegniales</taxon>
        <taxon>Verrucalvaceae</taxon>
        <taxon>Aphanomyces</taxon>
    </lineage>
</organism>
<gene>
    <name evidence="3" type="ORF">AaE_008314</name>
</gene>
<dbReference type="InterPro" id="IPR042303">
    <property type="entry name" value="Malonyl_CoA_deC_C_sf"/>
</dbReference>
<dbReference type="VEuPathDB" id="FungiDB:H257_15479"/>
<dbReference type="GO" id="GO:0005782">
    <property type="term" value="C:peroxisomal matrix"/>
    <property type="evidence" value="ECO:0007669"/>
    <property type="project" value="TreeGrafter"/>
</dbReference>
<accession>A0A6A4ZV73</accession>
<dbReference type="PANTHER" id="PTHR28641">
    <property type="match status" value="1"/>
</dbReference>
<evidence type="ECO:0000259" key="2">
    <source>
        <dbReference type="Pfam" id="PF17408"/>
    </source>
</evidence>
<evidence type="ECO:0000313" key="4">
    <source>
        <dbReference type="Proteomes" id="UP000469452"/>
    </source>
</evidence>
<dbReference type="EMBL" id="VJMI01014140">
    <property type="protein sequence ID" value="KAF0745978.1"/>
    <property type="molecule type" value="Genomic_DNA"/>
</dbReference>
<dbReference type="GO" id="GO:2001294">
    <property type="term" value="P:malonyl-CoA catabolic process"/>
    <property type="evidence" value="ECO:0007669"/>
    <property type="project" value="TreeGrafter"/>
</dbReference>
<dbReference type="GO" id="GO:0050080">
    <property type="term" value="F:malonyl-CoA decarboxylase activity"/>
    <property type="evidence" value="ECO:0007669"/>
    <property type="project" value="InterPro"/>
</dbReference>
<protein>
    <recommendedName>
        <fullName evidence="5">Malonyl-CoA decarboxylase C-terminal domain-containing protein</fullName>
    </recommendedName>
</protein>
<dbReference type="PANTHER" id="PTHR28641:SF1">
    <property type="entry name" value="MALONYL-COA DECARBOXYLASE, MITOCHONDRIAL"/>
    <property type="match status" value="1"/>
</dbReference>
<comment type="caution">
    <text evidence="3">The sequence shown here is derived from an EMBL/GenBank/DDBJ whole genome shotgun (WGS) entry which is preliminary data.</text>
</comment>
<dbReference type="InterPro" id="IPR007956">
    <property type="entry name" value="Malonyl_CoA_deC_C"/>
</dbReference>
<dbReference type="InterPro" id="IPR035372">
    <property type="entry name" value="MCD_N"/>
</dbReference>
<proteinExistence type="predicted"/>
<dbReference type="Gene3D" id="3.40.630.150">
    <property type="entry name" value="Malonyl-CoA decarboxylase, catalytic domain"/>
    <property type="match status" value="1"/>
</dbReference>
<dbReference type="Pfam" id="PF05292">
    <property type="entry name" value="MCD"/>
    <property type="match status" value="1"/>
</dbReference>
<dbReference type="Proteomes" id="UP000469452">
    <property type="component" value="Unassembled WGS sequence"/>
</dbReference>
<dbReference type="InterPro" id="IPR038351">
    <property type="entry name" value="MCD_N_sf"/>
</dbReference>
<feature type="domain" description="Malonyl-CoA decarboxylase N-terminal" evidence="2">
    <location>
        <begin position="147"/>
        <end position="219"/>
    </location>
</feature>
<name>A0A6A4ZV73_APHAT</name>
<dbReference type="AlphaFoldDB" id="A0A6A4ZV73"/>
<evidence type="ECO:0000313" key="3">
    <source>
        <dbReference type="EMBL" id="KAF0745978.1"/>
    </source>
</evidence>
<dbReference type="Gene3D" id="1.20.140.90">
    <property type="entry name" value="Malonyl-CoA decarboxylase, oligemerization domain"/>
    <property type="match status" value="1"/>
</dbReference>
<feature type="domain" description="Malonyl-CoA decarboxylase C-terminal" evidence="1">
    <location>
        <begin position="222"/>
        <end position="481"/>
    </location>
</feature>
<dbReference type="Pfam" id="PF17408">
    <property type="entry name" value="MCD_N"/>
    <property type="match status" value="1"/>
</dbReference>
<dbReference type="GO" id="GO:0005759">
    <property type="term" value="C:mitochondrial matrix"/>
    <property type="evidence" value="ECO:0007669"/>
    <property type="project" value="TreeGrafter"/>
</dbReference>
<reference evidence="3 4" key="1">
    <citation type="submission" date="2019-06" db="EMBL/GenBank/DDBJ databases">
        <title>Genomics analysis of Aphanomyces spp. identifies a new class of oomycete effector associated with host adaptation.</title>
        <authorList>
            <person name="Gaulin E."/>
        </authorList>
    </citation>
    <scope>NUCLEOTIDE SEQUENCE [LARGE SCALE GENOMIC DNA]</scope>
    <source>
        <strain evidence="3 4">E</strain>
    </source>
</reference>
<dbReference type="InterPro" id="IPR038917">
    <property type="entry name" value="Malonyl_CoA_deC"/>
</dbReference>
<sequence length="510" mass="57436">MWRRACSFRAVVYVRPPLLNQARIFSTQTSPVPWDSWRAAILSTGESEFLKTFQLPRDRASLAHLMRTVATTKERNGDFVPRVIIKSIAASYKSLDFDSKQVFLLTLARDLHVDAPTVQQTLSSCAASISTVTQSDTVDWNHDQVDKYLRSIRALRDSLTPLYELLFRQLLSQLDGGMLFLVHLRADLRQVLGKTSNSKDVVVLRALDQHLQAFLASWFSVGFLRLERVTYEQSPGALLEKIIRYEAVHPVGTIIELKRRLGRGRRCFAFFHPSVPDEPLVFVHVALVPRLADSMTYIKEATEQLADEHEANAAIFYSISSTQPGLQGVDLGNFLIKQVAKRLQEDLPNISVYSTLSPIPGFTAWLHLTGHSNLTDSDVAALKQLRGNDDQGFDANETLKRVLAIPDWHMTEHVAAVVKPILMRLGAHYLFREKKRGKALCPVANFHLRNGAIFERLNWLGDMSPKGLKNSAGLMVNYKYELSQVEANNENYLLHNTIPIGAQPLSILVD</sequence>
<dbReference type="GO" id="GO:0006633">
    <property type="term" value="P:fatty acid biosynthetic process"/>
    <property type="evidence" value="ECO:0007669"/>
    <property type="project" value="InterPro"/>
</dbReference>
<evidence type="ECO:0000259" key="1">
    <source>
        <dbReference type="Pfam" id="PF05292"/>
    </source>
</evidence>
<dbReference type="GO" id="GO:0006085">
    <property type="term" value="P:acetyl-CoA biosynthetic process"/>
    <property type="evidence" value="ECO:0007669"/>
    <property type="project" value="TreeGrafter"/>
</dbReference>